<dbReference type="EMBL" id="WBNL01005305">
    <property type="protein sequence ID" value="NXE71839.1"/>
    <property type="molecule type" value="Genomic_DNA"/>
</dbReference>
<sequence>AALGQLRALVVLATKMAEMAKPGRLFPDVEEEKEDEEEEEEGGEEGISEVVLREYSTMHNGCFYGRCLGFQVRNFGFFSVLLGFFGIFLGIFWD</sequence>
<feature type="compositionally biased region" description="Acidic residues" evidence="1">
    <location>
        <begin position="28"/>
        <end position="46"/>
    </location>
</feature>
<dbReference type="AlphaFoldDB" id="A0A852AK18"/>
<accession>A0A852AK18</accession>
<feature type="region of interest" description="Disordered" evidence="1">
    <location>
        <begin position="24"/>
        <end position="46"/>
    </location>
</feature>
<keyword evidence="5" id="KW-1185">Reference proteome</keyword>
<dbReference type="InterPro" id="IPR010468">
    <property type="entry name" value="HSL_N"/>
</dbReference>
<dbReference type="Proteomes" id="UP000603627">
    <property type="component" value="Unassembled WGS sequence"/>
</dbReference>
<feature type="non-terminal residue" evidence="4">
    <location>
        <position position="1"/>
    </location>
</feature>
<evidence type="ECO:0000313" key="5">
    <source>
        <dbReference type="Proteomes" id="UP000603627"/>
    </source>
</evidence>
<keyword evidence="2" id="KW-0812">Transmembrane</keyword>
<keyword evidence="2" id="KW-1133">Transmembrane helix</keyword>
<dbReference type="GO" id="GO:0016298">
    <property type="term" value="F:lipase activity"/>
    <property type="evidence" value="ECO:0007669"/>
    <property type="project" value="InterPro"/>
</dbReference>
<reference evidence="4" key="1">
    <citation type="submission" date="2019-09" db="EMBL/GenBank/DDBJ databases">
        <title>Bird 10,000 Genomes (B10K) Project - Family phase.</title>
        <authorList>
            <person name="Zhang G."/>
        </authorList>
    </citation>
    <scope>NUCLEOTIDE SEQUENCE</scope>
    <source>
        <strain evidence="4">B10K-DU-015-28</strain>
        <tissue evidence="4">Muscle</tissue>
    </source>
</reference>
<evidence type="ECO:0000256" key="1">
    <source>
        <dbReference type="SAM" id="MobiDB-lite"/>
    </source>
</evidence>
<comment type="caution">
    <text evidence="4">The sequence shown here is derived from an EMBL/GenBank/DDBJ whole genome shotgun (WGS) entry which is preliminary data.</text>
</comment>
<proteinExistence type="predicted"/>
<feature type="non-terminal residue" evidence="4">
    <location>
        <position position="94"/>
    </location>
</feature>
<evidence type="ECO:0000256" key="2">
    <source>
        <dbReference type="SAM" id="Phobius"/>
    </source>
</evidence>
<evidence type="ECO:0000259" key="3">
    <source>
        <dbReference type="Pfam" id="PF06350"/>
    </source>
</evidence>
<organism evidence="4 5">
    <name type="scientific">Calcarius ornatus</name>
    <name type="common">Chestnut-collared longspur</name>
    <dbReference type="NCBI Taxonomy" id="198940"/>
    <lineage>
        <taxon>Eukaryota</taxon>
        <taxon>Metazoa</taxon>
        <taxon>Chordata</taxon>
        <taxon>Craniata</taxon>
        <taxon>Vertebrata</taxon>
        <taxon>Euteleostomi</taxon>
        <taxon>Archelosauria</taxon>
        <taxon>Archosauria</taxon>
        <taxon>Dinosauria</taxon>
        <taxon>Saurischia</taxon>
        <taxon>Theropoda</taxon>
        <taxon>Coelurosauria</taxon>
        <taxon>Aves</taxon>
        <taxon>Neognathae</taxon>
        <taxon>Neoaves</taxon>
        <taxon>Telluraves</taxon>
        <taxon>Australaves</taxon>
        <taxon>Passeriformes</taxon>
        <taxon>Passeroidea</taxon>
        <taxon>Fringillidae</taxon>
        <taxon>Emberizinae</taxon>
        <taxon>Emberizini</taxon>
        <taxon>Calcarius</taxon>
    </lineage>
</organism>
<dbReference type="GO" id="GO:0016042">
    <property type="term" value="P:lipid catabolic process"/>
    <property type="evidence" value="ECO:0007669"/>
    <property type="project" value="InterPro"/>
</dbReference>
<dbReference type="Pfam" id="PF06350">
    <property type="entry name" value="HSL_N"/>
    <property type="match status" value="1"/>
</dbReference>
<evidence type="ECO:0000313" key="4">
    <source>
        <dbReference type="EMBL" id="NXE71839.1"/>
    </source>
</evidence>
<gene>
    <name evidence="4" type="primary">Lipe_1</name>
    <name evidence="4" type="ORF">CALORN_R15512</name>
</gene>
<keyword evidence="2" id="KW-0472">Membrane</keyword>
<feature type="domain" description="Hormone-sensitive lipase N-terminal" evidence="3">
    <location>
        <begin position="2"/>
        <end position="73"/>
    </location>
</feature>
<dbReference type="GO" id="GO:0008203">
    <property type="term" value="P:cholesterol metabolic process"/>
    <property type="evidence" value="ECO:0007669"/>
    <property type="project" value="InterPro"/>
</dbReference>
<name>A0A852AK18_CALOR</name>
<protein>
    <submittedName>
        <fullName evidence="4">LIPS lipase</fullName>
    </submittedName>
</protein>
<feature type="transmembrane region" description="Helical" evidence="2">
    <location>
        <begin position="75"/>
        <end position="93"/>
    </location>
</feature>